<name>A0ABS9ZRG9_9SPHI</name>
<dbReference type="SUPFAM" id="SSF109635">
    <property type="entry name" value="DnaK suppressor protein DksA, alpha-hairpin domain"/>
    <property type="match status" value="1"/>
</dbReference>
<protein>
    <submittedName>
        <fullName evidence="6">TraR/DksA C4-type zinc finger protein</fullName>
    </submittedName>
</protein>
<evidence type="ECO:0000256" key="3">
    <source>
        <dbReference type="ARBA" id="ARBA00022833"/>
    </source>
</evidence>
<reference evidence="6" key="1">
    <citation type="submission" date="2022-03" db="EMBL/GenBank/DDBJ databases">
        <authorList>
            <person name="Woo C.Y."/>
        </authorList>
    </citation>
    <scope>NUCLEOTIDE SEQUENCE</scope>
    <source>
        <strain evidence="6">CYS-01</strain>
    </source>
</reference>
<comment type="caution">
    <text evidence="6">The sequence shown here is derived from an EMBL/GenBank/DDBJ whole genome shotgun (WGS) entry which is preliminary data.</text>
</comment>
<dbReference type="Proteomes" id="UP001165460">
    <property type="component" value="Unassembled WGS sequence"/>
</dbReference>
<keyword evidence="7" id="KW-1185">Reference proteome</keyword>
<evidence type="ECO:0000256" key="1">
    <source>
        <dbReference type="ARBA" id="ARBA00022723"/>
    </source>
</evidence>
<sequence length="127" mass="14333">MEKTEKTRYSDSELQEFKEIILEKLRTSREELLSLTSTLSNPNSNGTEDTSGAYKTLEDGSATLEKEQTNQLAARQKKFIDNLEAALVRIENKTYGVCRETGKLIPKERLRAVPHATLSMEAKLKQG</sequence>
<dbReference type="Pfam" id="PF01258">
    <property type="entry name" value="zf-dskA_traR"/>
    <property type="match status" value="1"/>
</dbReference>
<proteinExistence type="predicted"/>
<accession>A0ABS9ZRG9</accession>
<gene>
    <name evidence="6" type="ORF">MMF97_00675</name>
</gene>
<dbReference type="PANTHER" id="PTHR33823:SF2">
    <property type="entry name" value="RNA POLYMERASE-BINDING TRANSCRIPTION FACTOR DKSA"/>
    <property type="match status" value="1"/>
</dbReference>
<organism evidence="6 7">
    <name type="scientific">Pedobacter montanisoli</name>
    <dbReference type="NCBI Taxonomy" id="2923277"/>
    <lineage>
        <taxon>Bacteria</taxon>
        <taxon>Pseudomonadati</taxon>
        <taxon>Bacteroidota</taxon>
        <taxon>Sphingobacteriia</taxon>
        <taxon>Sphingobacteriales</taxon>
        <taxon>Sphingobacteriaceae</taxon>
        <taxon>Pedobacter</taxon>
    </lineage>
</organism>
<dbReference type="InterPro" id="IPR037187">
    <property type="entry name" value="DnaK_N"/>
</dbReference>
<dbReference type="PANTHER" id="PTHR33823">
    <property type="entry name" value="RNA POLYMERASE-BINDING TRANSCRIPTION FACTOR DKSA-RELATED"/>
    <property type="match status" value="1"/>
</dbReference>
<keyword evidence="1" id="KW-0479">Metal-binding</keyword>
<keyword evidence="3" id="KW-0862">Zinc</keyword>
<evidence type="ECO:0000259" key="5">
    <source>
        <dbReference type="Pfam" id="PF01258"/>
    </source>
</evidence>
<evidence type="ECO:0000313" key="7">
    <source>
        <dbReference type="Proteomes" id="UP001165460"/>
    </source>
</evidence>
<keyword evidence="2" id="KW-0863">Zinc-finger</keyword>
<evidence type="ECO:0000313" key="6">
    <source>
        <dbReference type="EMBL" id="MCJ0741200.1"/>
    </source>
</evidence>
<feature type="domain" description="Zinc finger DksA/TraR C4-type" evidence="5">
    <location>
        <begin position="94"/>
        <end position="122"/>
    </location>
</feature>
<dbReference type="RefSeq" id="WP_243357563.1">
    <property type="nucleotide sequence ID" value="NZ_JALGBH010000001.1"/>
</dbReference>
<evidence type="ECO:0000256" key="2">
    <source>
        <dbReference type="ARBA" id="ARBA00022771"/>
    </source>
</evidence>
<dbReference type="InterPro" id="IPR000962">
    <property type="entry name" value="Znf_DskA_TraR"/>
</dbReference>
<evidence type="ECO:0000256" key="4">
    <source>
        <dbReference type="PROSITE-ProRule" id="PRU00510"/>
    </source>
</evidence>
<feature type="zinc finger region" description="dksA C4-type" evidence="4">
    <location>
        <begin position="98"/>
        <end position="122"/>
    </location>
</feature>
<dbReference type="EMBL" id="JALGBH010000001">
    <property type="protein sequence ID" value="MCJ0741200.1"/>
    <property type="molecule type" value="Genomic_DNA"/>
</dbReference>
<dbReference type="PROSITE" id="PS51128">
    <property type="entry name" value="ZF_DKSA_2"/>
    <property type="match status" value="1"/>
</dbReference>
<dbReference type="Gene3D" id="1.20.120.910">
    <property type="entry name" value="DksA, coiled-coil domain"/>
    <property type="match status" value="1"/>
</dbReference>